<sequence>MIKRKKSLCPQQSLPLAETRTVVAYEFEALRRVTMARMAVSIALLVTALIAVSLAIPGGWSTKEPSSSPKYKELAHFVVAQRVEGLQKYDTVLKLTKVETQIVAGVNYRLTFTITTTDCIIAEVEYNAERCPPKNNQAKATCTAVVYERPWENVRSLTSLRCA</sequence>
<dbReference type="GO" id="GO:0031982">
    <property type="term" value="C:vesicle"/>
    <property type="evidence" value="ECO:0007669"/>
    <property type="project" value="TreeGrafter"/>
</dbReference>
<feature type="transmembrane region" description="Helical" evidence="7">
    <location>
        <begin position="39"/>
        <end position="60"/>
    </location>
</feature>
<keyword evidence="6" id="KW-0732">Signal</keyword>
<dbReference type="AlphaFoldDB" id="A0A9J6CYD2"/>
<name>A0A9J6CYD2_RHIMP</name>
<dbReference type="SUPFAM" id="SSF54403">
    <property type="entry name" value="Cystatin/monellin"/>
    <property type="match status" value="1"/>
</dbReference>
<keyword evidence="7" id="KW-0812">Transmembrane</keyword>
<evidence type="ECO:0000256" key="5">
    <source>
        <dbReference type="ARBA" id="ARBA00022704"/>
    </source>
</evidence>
<evidence type="ECO:0000256" key="3">
    <source>
        <dbReference type="ARBA" id="ARBA00022525"/>
    </source>
</evidence>
<dbReference type="CDD" id="cd00042">
    <property type="entry name" value="CY"/>
    <property type="match status" value="1"/>
</dbReference>
<comment type="subcellular location">
    <subcellularLocation>
        <location evidence="1">Secreted</location>
    </subcellularLocation>
</comment>
<dbReference type="Gene3D" id="3.10.450.10">
    <property type="match status" value="1"/>
</dbReference>
<keyword evidence="10" id="KW-1185">Reference proteome</keyword>
<keyword evidence="7" id="KW-1133">Transmembrane helix</keyword>
<evidence type="ECO:0000256" key="7">
    <source>
        <dbReference type="SAM" id="Phobius"/>
    </source>
</evidence>
<reference evidence="9" key="1">
    <citation type="journal article" date="2020" name="Cell">
        <title>Large-Scale Comparative Analyses of Tick Genomes Elucidate Their Genetic Diversity and Vector Capacities.</title>
        <authorList>
            <consortium name="Tick Genome and Microbiome Consortium (TIGMIC)"/>
            <person name="Jia N."/>
            <person name="Wang J."/>
            <person name="Shi W."/>
            <person name="Du L."/>
            <person name="Sun Y."/>
            <person name="Zhan W."/>
            <person name="Jiang J.F."/>
            <person name="Wang Q."/>
            <person name="Zhang B."/>
            <person name="Ji P."/>
            <person name="Bell-Sakyi L."/>
            <person name="Cui X.M."/>
            <person name="Yuan T.T."/>
            <person name="Jiang B.G."/>
            <person name="Yang W.F."/>
            <person name="Lam T.T."/>
            <person name="Chang Q.C."/>
            <person name="Ding S.J."/>
            <person name="Wang X.J."/>
            <person name="Zhu J.G."/>
            <person name="Ruan X.D."/>
            <person name="Zhao L."/>
            <person name="Wei J.T."/>
            <person name="Ye R.Z."/>
            <person name="Que T.C."/>
            <person name="Du C.H."/>
            <person name="Zhou Y.H."/>
            <person name="Cheng J.X."/>
            <person name="Dai P.F."/>
            <person name="Guo W.B."/>
            <person name="Han X.H."/>
            <person name="Huang E.J."/>
            <person name="Li L.F."/>
            <person name="Wei W."/>
            <person name="Gao Y.C."/>
            <person name="Liu J.Z."/>
            <person name="Shao H.Z."/>
            <person name="Wang X."/>
            <person name="Wang C.C."/>
            <person name="Yang T.C."/>
            <person name="Huo Q.B."/>
            <person name="Li W."/>
            <person name="Chen H.Y."/>
            <person name="Chen S.E."/>
            <person name="Zhou L.G."/>
            <person name="Ni X.B."/>
            <person name="Tian J.H."/>
            <person name="Sheng Y."/>
            <person name="Liu T."/>
            <person name="Pan Y.S."/>
            <person name="Xia L.Y."/>
            <person name="Li J."/>
            <person name="Zhao F."/>
            <person name="Cao W.C."/>
        </authorList>
    </citation>
    <scope>NUCLEOTIDE SEQUENCE</scope>
    <source>
        <strain evidence="9">Rmic-2018</strain>
    </source>
</reference>
<dbReference type="Pfam" id="PF00031">
    <property type="entry name" value="Cystatin"/>
    <property type="match status" value="1"/>
</dbReference>
<dbReference type="GO" id="GO:0004869">
    <property type="term" value="F:cysteine-type endopeptidase inhibitor activity"/>
    <property type="evidence" value="ECO:0007669"/>
    <property type="project" value="UniProtKB-KW"/>
</dbReference>
<dbReference type="Proteomes" id="UP000821866">
    <property type="component" value="Unassembled WGS sequence"/>
</dbReference>
<protein>
    <recommendedName>
        <fullName evidence="8">Cystatin domain-containing protein</fullName>
    </recommendedName>
</protein>
<comment type="caution">
    <text evidence="9">The sequence shown here is derived from an EMBL/GenBank/DDBJ whole genome shotgun (WGS) entry which is preliminary data.</text>
</comment>
<dbReference type="EMBL" id="JABSTU010004620">
    <property type="protein sequence ID" value="KAH7958019.1"/>
    <property type="molecule type" value="Genomic_DNA"/>
</dbReference>
<dbReference type="PANTHER" id="PTHR46186">
    <property type="entry name" value="CYSTATIN"/>
    <property type="match status" value="1"/>
</dbReference>
<reference evidence="9" key="2">
    <citation type="submission" date="2021-09" db="EMBL/GenBank/DDBJ databases">
        <authorList>
            <person name="Jia N."/>
            <person name="Wang J."/>
            <person name="Shi W."/>
            <person name="Du L."/>
            <person name="Sun Y."/>
            <person name="Zhan W."/>
            <person name="Jiang J."/>
            <person name="Wang Q."/>
            <person name="Zhang B."/>
            <person name="Ji P."/>
            <person name="Sakyi L.B."/>
            <person name="Cui X."/>
            <person name="Yuan T."/>
            <person name="Jiang B."/>
            <person name="Yang W."/>
            <person name="Lam T.T.-Y."/>
            <person name="Chang Q."/>
            <person name="Ding S."/>
            <person name="Wang X."/>
            <person name="Zhu J."/>
            <person name="Ruan X."/>
            <person name="Zhao L."/>
            <person name="Wei J."/>
            <person name="Que T."/>
            <person name="Du C."/>
            <person name="Cheng J."/>
            <person name="Dai P."/>
            <person name="Han X."/>
            <person name="Huang E."/>
            <person name="Gao Y."/>
            <person name="Liu J."/>
            <person name="Shao H."/>
            <person name="Ye R."/>
            <person name="Li L."/>
            <person name="Wei W."/>
            <person name="Wang X."/>
            <person name="Wang C."/>
            <person name="Huo Q."/>
            <person name="Li W."/>
            <person name="Guo W."/>
            <person name="Chen H."/>
            <person name="Chen S."/>
            <person name="Zhou L."/>
            <person name="Zhou L."/>
            <person name="Ni X."/>
            <person name="Tian J."/>
            <person name="Zhou Y."/>
            <person name="Sheng Y."/>
            <person name="Liu T."/>
            <person name="Pan Y."/>
            <person name="Xia L."/>
            <person name="Li J."/>
            <person name="Zhao F."/>
            <person name="Cao W."/>
        </authorList>
    </citation>
    <scope>NUCLEOTIDE SEQUENCE</scope>
    <source>
        <strain evidence="9">Rmic-2018</strain>
        <tissue evidence="9">Larvae</tissue>
    </source>
</reference>
<dbReference type="InterPro" id="IPR000010">
    <property type="entry name" value="Cystatin_dom"/>
</dbReference>
<evidence type="ECO:0000256" key="4">
    <source>
        <dbReference type="ARBA" id="ARBA00022690"/>
    </source>
</evidence>
<dbReference type="GO" id="GO:0005737">
    <property type="term" value="C:cytoplasm"/>
    <property type="evidence" value="ECO:0007669"/>
    <property type="project" value="TreeGrafter"/>
</dbReference>
<evidence type="ECO:0000256" key="1">
    <source>
        <dbReference type="ARBA" id="ARBA00004613"/>
    </source>
</evidence>
<evidence type="ECO:0000313" key="10">
    <source>
        <dbReference type="Proteomes" id="UP000821866"/>
    </source>
</evidence>
<keyword evidence="7" id="KW-0472">Membrane</keyword>
<dbReference type="VEuPathDB" id="VectorBase:LOC119185740"/>
<proteinExistence type="inferred from homology"/>
<gene>
    <name evidence="9" type="ORF">HPB51_027998</name>
</gene>
<dbReference type="SMART" id="SM00043">
    <property type="entry name" value="CY"/>
    <property type="match status" value="1"/>
</dbReference>
<evidence type="ECO:0000256" key="6">
    <source>
        <dbReference type="ARBA" id="ARBA00022729"/>
    </source>
</evidence>
<feature type="domain" description="Cystatin" evidence="8">
    <location>
        <begin position="55"/>
        <end position="163"/>
    </location>
</feature>
<keyword evidence="4" id="KW-0646">Protease inhibitor</keyword>
<dbReference type="InterPro" id="IPR046350">
    <property type="entry name" value="Cystatin_sf"/>
</dbReference>
<dbReference type="GO" id="GO:0005615">
    <property type="term" value="C:extracellular space"/>
    <property type="evidence" value="ECO:0007669"/>
    <property type="project" value="TreeGrafter"/>
</dbReference>
<comment type="similarity">
    <text evidence="2">Belongs to the cystatin family.</text>
</comment>
<accession>A0A9J6CYD2</accession>
<dbReference type="PANTHER" id="PTHR46186:SF2">
    <property type="entry name" value="CYSTATIN"/>
    <property type="match status" value="1"/>
</dbReference>
<evidence type="ECO:0000259" key="8">
    <source>
        <dbReference type="SMART" id="SM00043"/>
    </source>
</evidence>
<evidence type="ECO:0000313" key="9">
    <source>
        <dbReference type="EMBL" id="KAH7958019.1"/>
    </source>
</evidence>
<keyword evidence="5" id="KW-0789">Thiol protease inhibitor</keyword>
<keyword evidence="3" id="KW-0964">Secreted</keyword>
<organism evidence="9 10">
    <name type="scientific">Rhipicephalus microplus</name>
    <name type="common">Cattle tick</name>
    <name type="synonym">Boophilus microplus</name>
    <dbReference type="NCBI Taxonomy" id="6941"/>
    <lineage>
        <taxon>Eukaryota</taxon>
        <taxon>Metazoa</taxon>
        <taxon>Ecdysozoa</taxon>
        <taxon>Arthropoda</taxon>
        <taxon>Chelicerata</taxon>
        <taxon>Arachnida</taxon>
        <taxon>Acari</taxon>
        <taxon>Parasitiformes</taxon>
        <taxon>Ixodida</taxon>
        <taxon>Ixodoidea</taxon>
        <taxon>Ixodidae</taxon>
        <taxon>Rhipicephalinae</taxon>
        <taxon>Rhipicephalus</taxon>
        <taxon>Boophilus</taxon>
    </lineage>
</organism>
<evidence type="ECO:0000256" key="2">
    <source>
        <dbReference type="ARBA" id="ARBA00009403"/>
    </source>
</evidence>